<dbReference type="PANTHER" id="PTHR30153">
    <property type="entry name" value="REPLICATIVE DNA HELICASE DNAB"/>
    <property type="match status" value="1"/>
</dbReference>
<dbReference type="PANTHER" id="PTHR30153:SF2">
    <property type="entry name" value="REPLICATIVE DNA HELICASE"/>
    <property type="match status" value="1"/>
</dbReference>
<dbReference type="PROSITE" id="PS51199">
    <property type="entry name" value="SF4_HELICASE"/>
    <property type="match status" value="1"/>
</dbReference>
<dbReference type="Proteomes" id="UP000263273">
    <property type="component" value="Unassembled WGS sequence"/>
</dbReference>
<dbReference type="GO" id="GO:0006260">
    <property type="term" value="P:DNA replication"/>
    <property type="evidence" value="ECO:0007669"/>
    <property type="project" value="UniProtKB-KW"/>
</dbReference>
<dbReference type="InterPro" id="IPR016136">
    <property type="entry name" value="DNA_helicase_N/primase_C"/>
</dbReference>
<evidence type="ECO:0000259" key="11">
    <source>
        <dbReference type="PROSITE" id="PS51199"/>
    </source>
</evidence>
<keyword evidence="6" id="KW-0067">ATP-binding</keyword>
<evidence type="ECO:0000256" key="7">
    <source>
        <dbReference type="ARBA" id="ARBA00023125"/>
    </source>
</evidence>
<evidence type="ECO:0000256" key="6">
    <source>
        <dbReference type="ARBA" id="ARBA00022840"/>
    </source>
</evidence>
<comment type="caution">
    <text evidence="12">The sequence shown here is derived from an EMBL/GenBank/DDBJ whole genome shotgun (WGS) entry which is preliminary data.</text>
</comment>
<comment type="catalytic activity">
    <reaction evidence="10">
        <text>ATP + H2O = ADP + phosphate + H(+)</text>
        <dbReference type="Rhea" id="RHEA:13065"/>
        <dbReference type="ChEBI" id="CHEBI:15377"/>
        <dbReference type="ChEBI" id="CHEBI:15378"/>
        <dbReference type="ChEBI" id="CHEBI:30616"/>
        <dbReference type="ChEBI" id="CHEBI:43474"/>
        <dbReference type="ChEBI" id="CHEBI:456216"/>
        <dbReference type="EC" id="5.6.2.3"/>
    </reaction>
</comment>
<evidence type="ECO:0000256" key="9">
    <source>
        <dbReference type="ARBA" id="ARBA00044969"/>
    </source>
</evidence>
<keyword evidence="4" id="KW-0378">Hydrolase</keyword>
<dbReference type="Pfam" id="PF03796">
    <property type="entry name" value="DnaB_C"/>
    <property type="match status" value="1"/>
</dbReference>
<keyword evidence="7" id="KW-0238">DNA-binding</keyword>
<keyword evidence="3" id="KW-0547">Nucleotide-binding</keyword>
<dbReference type="GO" id="GO:0005829">
    <property type="term" value="C:cytosol"/>
    <property type="evidence" value="ECO:0007669"/>
    <property type="project" value="TreeGrafter"/>
</dbReference>
<name>A0A354YX11_9FIRM</name>
<proteinExistence type="inferred from homology"/>
<protein>
    <recommendedName>
        <fullName evidence="9">DNA 5'-3' helicase</fullName>
        <ecNumber evidence="9">5.6.2.3</ecNumber>
    </recommendedName>
</protein>
<dbReference type="InterPro" id="IPR027417">
    <property type="entry name" value="P-loop_NTPase"/>
</dbReference>
<dbReference type="GO" id="GO:0016787">
    <property type="term" value="F:hydrolase activity"/>
    <property type="evidence" value="ECO:0007669"/>
    <property type="project" value="UniProtKB-KW"/>
</dbReference>
<evidence type="ECO:0000313" key="13">
    <source>
        <dbReference type="Proteomes" id="UP000263273"/>
    </source>
</evidence>
<dbReference type="GO" id="GO:0005524">
    <property type="term" value="F:ATP binding"/>
    <property type="evidence" value="ECO:0007669"/>
    <property type="project" value="UniProtKB-KW"/>
</dbReference>
<keyword evidence="2" id="KW-0235">DNA replication</keyword>
<feature type="non-terminal residue" evidence="12">
    <location>
        <position position="445"/>
    </location>
</feature>
<evidence type="ECO:0000256" key="3">
    <source>
        <dbReference type="ARBA" id="ARBA00022741"/>
    </source>
</evidence>
<sequence>QEAERRVLSGMMNSETACIEAIDKIRDTQFTDRLNRQVFVLLSDLYIRGTRPTYIELIKEGTTLGLIEKTRDVGIIQNIAESYIDDKNITYWINKVIQASKARETQSLLRKYAAQLSESKTDIQQFITEASSDFFALAMDAGSERIDTPQEIADLGIKLVNERVEKYRKLAEDCKVLGQVPMEGVPTGFKTLDNMTLGMKPGDLVILGAQTGHGKTAFAMNVARAACVENPNNILYINTEMSREQIARRWGAILSDVALYQIQSGSLTNDQREKVVQAYNRLRKSGFYPCSIPNLTPQKLDVLARKAKIQRDIKLVILDYVGRMEKILPDMTEWQVLEQVIKSMKLLAQNLKVACLVLVQLNPDGTLQGAKRMENECDLMLKMIPVSDNGRKKIEEKLKKHFEEFNYRIFVQKARDAESGVSIPLVFDKPRQQIREAEETKTGWE</sequence>
<dbReference type="SUPFAM" id="SSF48024">
    <property type="entry name" value="N-terminal domain of DnaB helicase"/>
    <property type="match status" value="1"/>
</dbReference>
<dbReference type="GO" id="GO:0003677">
    <property type="term" value="F:DNA binding"/>
    <property type="evidence" value="ECO:0007669"/>
    <property type="project" value="UniProtKB-KW"/>
</dbReference>
<keyword evidence="5 12" id="KW-0347">Helicase</keyword>
<evidence type="ECO:0000256" key="5">
    <source>
        <dbReference type="ARBA" id="ARBA00022806"/>
    </source>
</evidence>
<feature type="non-terminal residue" evidence="12">
    <location>
        <position position="1"/>
    </location>
</feature>
<dbReference type="Gene3D" id="3.40.50.300">
    <property type="entry name" value="P-loop containing nucleotide triphosphate hydrolases"/>
    <property type="match status" value="1"/>
</dbReference>
<dbReference type="Pfam" id="PF00772">
    <property type="entry name" value="DnaB"/>
    <property type="match status" value="1"/>
</dbReference>
<dbReference type="AlphaFoldDB" id="A0A354YX11"/>
<dbReference type="InterPro" id="IPR036185">
    <property type="entry name" value="DNA_heli_DnaB-like_N_sf"/>
</dbReference>
<accession>A0A354YX11</accession>
<organism evidence="12 13">
    <name type="scientific">Syntrophomonas wolfei</name>
    <dbReference type="NCBI Taxonomy" id="863"/>
    <lineage>
        <taxon>Bacteria</taxon>
        <taxon>Bacillati</taxon>
        <taxon>Bacillota</taxon>
        <taxon>Clostridia</taxon>
        <taxon>Eubacteriales</taxon>
        <taxon>Syntrophomonadaceae</taxon>
        <taxon>Syntrophomonas</taxon>
    </lineage>
</organism>
<evidence type="ECO:0000256" key="4">
    <source>
        <dbReference type="ARBA" id="ARBA00022801"/>
    </source>
</evidence>
<dbReference type="GO" id="GO:0043139">
    <property type="term" value="F:5'-3' DNA helicase activity"/>
    <property type="evidence" value="ECO:0007669"/>
    <property type="project" value="UniProtKB-EC"/>
</dbReference>
<reference evidence="12 13" key="1">
    <citation type="journal article" date="2018" name="Nat. Biotechnol.">
        <title>A standardized bacterial taxonomy based on genome phylogeny substantially revises the tree of life.</title>
        <authorList>
            <person name="Parks D.H."/>
            <person name="Chuvochina M."/>
            <person name="Waite D.W."/>
            <person name="Rinke C."/>
            <person name="Skarshewski A."/>
            <person name="Chaumeil P.A."/>
            <person name="Hugenholtz P."/>
        </authorList>
    </citation>
    <scope>NUCLEOTIDE SEQUENCE [LARGE SCALE GENOMIC DNA]</scope>
    <source>
        <strain evidence="12">UBA10948</strain>
    </source>
</reference>
<feature type="domain" description="SF4 helicase" evidence="11">
    <location>
        <begin position="178"/>
        <end position="390"/>
    </location>
</feature>
<evidence type="ECO:0000256" key="2">
    <source>
        <dbReference type="ARBA" id="ARBA00022705"/>
    </source>
</evidence>
<dbReference type="EMBL" id="DNZF01000107">
    <property type="protein sequence ID" value="HBK53251.1"/>
    <property type="molecule type" value="Genomic_DNA"/>
</dbReference>
<evidence type="ECO:0000256" key="8">
    <source>
        <dbReference type="ARBA" id="ARBA00023235"/>
    </source>
</evidence>
<evidence type="ECO:0000256" key="1">
    <source>
        <dbReference type="ARBA" id="ARBA00008428"/>
    </source>
</evidence>
<dbReference type="Gene3D" id="1.10.860.10">
    <property type="entry name" value="DNAb Helicase, Chain A"/>
    <property type="match status" value="1"/>
</dbReference>
<dbReference type="InterPro" id="IPR007694">
    <property type="entry name" value="DNA_helicase_DnaB-like_C"/>
</dbReference>
<dbReference type="EC" id="5.6.2.3" evidence="9"/>
<gene>
    <name evidence="12" type="ORF">DDZ44_04870</name>
</gene>
<dbReference type="InterPro" id="IPR007693">
    <property type="entry name" value="DNA_helicase_DnaB-like_N"/>
</dbReference>
<dbReference type="SUPFAM" id="SSF52540">
    <property type="entry name" value="P-loop containing nucleoside triphosphate hydrolases"/>
    <property type="match status" value="1"/>
</dbReference>
<evidence type="ECO:0000256" key="10">
    <source>
        <dbReference type="ARBA" id="ARBA00048954"/>
    </source>
</evidence>
<keyword evidence="8" id="KW-0413">Isomerase</keyword>
<comment type="similarity">
    <text evidence="1">Belongs to the helicase family. DnaB subfamily.</text>
</comment>
<evidence type="ECO:0000313" key="12">
    <source>
        <dbReference type="EMBL" id="HBK53251.1"/>
    </source>
</evidence>